<dbReference type="SUPFAM" id="SSF52540">
    <property type="entry name" value="P-loop containing nucleoside triphosphate hydrolases"/>
    <property type="match status" value="1"/>
</dbReference>
<evidence type="ECO:0000259" key="12">
    <source>
        <dbReference type="PROSITE" id="PS51217"/>
    </source>
</evidence>
<dbReference type="CDD" id="cd17932">
    <property type="entry name" value="DEXQc_UvrD"/>
    <property type="match status" value="1"/>
</dbReference>
<dbReference type="Gene3D" id="1.10.10.160">
    <property type="match status" value="1"/>
</dbReference>
<evidence type="ECO:0000256" key="7">
    <source>
        <dbReference type="ARBA" id="ARBA00034617"/>
    </source>
</evidence>
<evidence type="ECO:0000259" key="11">
    <source>
        <dbReference type="PROSITE" id="PS51198"/>
    </source>
</evidence>
<dbReference type="PROSITE" id="PS51198">
    <property type="entry name" value="UVRD_HELICASE_ATP_BIND"/>
    <property type="match status" value="1"/>
</dbReference>
<dbReference type="InterPro" id="IPR027417">
    <property type="entry name" value="P-loop_NTPase"/>
</dbReference>
<accession>A0A6M4IMY2</accession>
<reference evidence="13 14" key="1">
    <citation type="submission" date="2020-05" db="EMBL/GenBank/DDBJ databases">
        <title>Complete genome sequence of Gemmatimonas greenlandica TET16.</title>
        <authorList>
            <person name="Zeng Y."/>
        </authorList>
    </citation>
    <scope>NUCLEOTIDE SEQUENCE [LARGE SCALE GENOMIC DNA]</scope>
    <source>
        <strain evidence="13 14">TET16</strain>
    </source>
</reference>
<dbReference type="Proteomes" id="UP000500938">
    <property type="component" value="Chromosome"/>
</dbReference>
<dbReference type="GO" id="GO:0043138">
    <property type="term" value="F:3'-5' DNA helicase activity"/>
    <property type="evidence" value="ECO:0007669"/>
    <property type="project" value="UniProtKB-EC"/>
</dbReference>
<dbReference type="PROSITE" id="PS51217">
    <property type="entry name" value="UVRD_HELICASE_CTER"/>
    <property type="match status" value="1"/>
</dbReference>
<dbReference type="KEGG" id="ggr:HKW67_11230"/>
<dbReference type="Pfam" id="PF00580">
    <property type="entry name" value="UvrD-helicase"/>
    <property type="match status" value="1"/>
</dbReference>
<dbReference type="Pfam" id="PF13361">
    <property type="entry name" value="UvrD_C"/>
    <property type="match status" value="2"/>
</dbReference>
<feature type="binding site" evidence="10">
    <location>
        <begin position="46"/>
        <end position="53"/>
    </location>
    <ligand>
        <name>ATP</name>
        <dbReference type="ChEBI" id="CHEBI:30616"/>
    </ligand>
</feature>
<comment type="similarity">
    <text evidence="1">Belongs to the helicase family. UvrD subfamily.</text>
</comment>
<dbReference type="InterPro" id="IPR013986">
    <property type="entry name" value="DExx_box_DNA_helicase_dom_sf"/>
</dbReference>
<keyword evidence="3 10" id="KW-0378">Hydrolase</keyword>
<evidence type="ECO:0000256" key="6">
    <source>
        <dbReference type="ARBA" id="ARBA00023235"/>
    </source>
</evidence>
<evidence type="ECO:0000256" key="3">
    <source>
        <dbReference type="ARBA" id="ARBA00022801"/>
    </source>
</evidence>
<dbReference type="Gene3D" id="3.40.50.300">
    <property type="entry name" value="P-loop containing nucleotide triphosphate hydrolases"/>
    <property type="match status" value="2"/>
</dbReference>
<protein>
    <recommendedName>
        <fullName evidence="8">DNA 3'-5' helicase</fullName>
        <ecNumber evidence="8">5.6.2.4</ecNumber>
    </recommendedName>
</protein>
<evidence type="ECO:0000256" key="4">
    <source>
        <dbReference type="ARBA" id="ARBA00022806"/>
    </source>
</evidence>
<feature type="domain" description="UvrD-like helicase ATP-binding" evidence="11">
    <location>
        <begin position="25"/>
        <end position="314"/>
    </location>
</feature>
<dbReference type="GO" id="GO:0005829">
    <property type="term" value="C:cytosol"/>
    <property type="evidence" value="ECO:0007669"/>
    <property type="project" value="TreeGrafter"/>
</dbReference>
<evidence type="ECO:0000256" key="5">
    <source>
        <dbReference type="ARBA" id="ARBA00022840"/>
    </source>
</evidence>
<organism evidence="13 14">
    <name type="scientific">Gemmatimonas groenlandica</name>
    <dbReference type="NCBI Taxonomy" id="2732249"/>
    <lineage>
        <taxon>Bacteria</taxon>
        <taxon>Pseudomonadati</taxon>
        <taxon>Gemmatimonadota</taxon>
        <taxon>Gemmatimonadia</taxon>
        <taxon>Gemmatimonadales</taxon>
        <taxon>Gemmatimonadaceae</taxon>
        <taxon>Gemmatimonas</taxon>
    </lineage>
</organism>
<evidence type="ECO:0000313" key="13">
    <source>
        <dbReference type="EMBL" id="QJR36040.1"/>
    </source>
</evidence>
<comment type="catalytic activity">
    <reaction evidence="9">
        <text>ATP + H2O = ADP + phosphate + H(+)</text>
        <dbReference type="Rhea" id="RHEA:13065"/>
        <dbReference type="ChEBI" id="CHEBI:15377"/>
        <dbReference type="ChEBI" id="CHEBI:15378"/>
        <dbReference type="ChEBI" id="CHEBI:30616"/>
        <dbReference type="ChEBI" id="CHEBI:43474"/>
        <dbReference type="ChEBI" id="CHEBI:456216"/>
        <dbReference type="EC" id="5.6.2.4"/>
    </reaction>
</comment>
<gene>
    <name evidence="13" type="ORF">HKW67_11230</name>
</gene>
<keyword evidence="5 10" id="KW-0067">ATP-binding</keyword>
<feature type="domain" description="UvrD-like helicase C-terminal" evidence="12">
    <location>
        <begin position="315"/>
        <end position="583"/>
    </location>
</feature>
<dbReference type="InterPro" id="IPR000212">
    <property type="entry name" value="DNA_helicase_UvrD/REP"/>
</dbReference>
<evidence type="ECO:0000256" key="1">
    <source>
        <dbReference type="ARBA" id="ARBA00009922"/>
    </source>
</evidence>
<keyword evidence="4 10" id="KW-0347">Helicase</keyword>
<dbReference type="EC" id="5.6.2.4" evidence="8"/>
<keyword evidence="14" id="KW-1185">Reference proteome</keyword>
<evidence type="ECO:0000256" key="9">
    <source>
        <dbReference type="ARBA" id="ARBA00048988"/>
    </source>
</evidence>
<dbReference type="GO" id="GO:0003677">
    <property type="term" value="F:DNA binding"/>
    <property type="evidence" value="ECO:0007669"/>
    <property type="project" value="InterPro"/>
</dbReference>
<dbReference type="RefSeq" id="WP_171225473.1">
    <property type="nucleotide sequence ID" value="NZ_CP053085.1"/>
</dbReference>
<dbReference type="Gene3D" id="1.10.486.10">
    <property type="entry name" value="PCRA, domain 4"/>
    <property type="match status" value="1"/>
</dbReference>
<dbReference type="EMBL" id="CP053085">
    <property type="protein sequence ID" value="QJR36040.1"/>
    <property type="molecule type" value="Genomic_DNA"/>
</dbReference>
<dbReference type="PANTHER" id="PTHR11070:SF3">
    <property type="entry name" value="DNA 3'-5' HELICASE"/>
    <property type="match status" value="1"/>
</dbReference>
<dbReference type="GO" id="GO:0016787">
    <property type="term" value="F:hydrolase activity"/>
    <property type="evidence" value="ECO:0007669"/>
    <property type="project" value="UniProtKB-UniRule"/>
</dbReference>
<dbReference type="InterPro" id="IPR014016">
    <property type="entry name" value="UvrD-like_ATP-bd"/>
</dbReference>
<dbReference type="GO" id="GO:0005524">
    <property type="term" value="F:ATP binding"/>
    <property type="evidence" value="ECO:0007669"/>
    <property type="project" value="UniProtKB-UniRule"/>
</dbReference>
<dbReference type="PANTHER" id="PTHR11070">
    <property type="entry name" value="UVRD / RECB / PCRA DNA HELICASE FAMILY MEMBER"/>
    <property type="match status" value="1"/>
</dbReference>
<dbReference type="InterPro" id="IPR014017">
    <property type="entry name" value="DNA_helicase_UvrD-like_C"/>
</dbReference>
<dbReference type="AlphaFoldDB" id="A0A6M4IMY2"/>
<evidence type="ECO:0000256" key="10">
    <source>
        <dbReference type="PROSITE-ProRule" id="PRU00560"/>
    </source>
</evidence>
<sequence>MAEPPRIHVPATRVVLPPALSAEGPALNAAQAAAASHGDTPLLIVAGAGSGKTRTLIHRVAHLIGRGVPAGRILLLTFTRRASQEMLGRCERLVGSASHQVHGGTFHGVAHRLLRRFGPSAGLPADFTILDQADASDLMGISRAALGYADLKNAPRSAPRFPRAETLQSIYSRHVNTERPIVDLLGEQWPHFLAWTGDIERLFGDYVKRKAERNLLDYDDLLLSWALLLEQAPPIAEQIRALYDHVLVDEYQDTNPLQSRILRALCTNGKITVVGDDAQSIYAFRGATIRNILDFPHQFPGTHIVTLERNYRSTSPILDTTNALISRSRERYSKHLWTERTGGEPPWLVTVKDEHAQTAFVVDRLLELHEEGIPLREMAVLFRAGYLSADLEIELANRRIPYEKWGGLKFLEAAHIKDILAFLRVLENPLDEVSWYRLLRLLPGVGDATARAAIDLLAQHGWEPMALGATKAPSRARPALQALAALLDGMRRVERSNTPHSPAETIRLCRHLYDPILQGTYDDAPPRMADLDQLEVIAAGYPDRSTFLSALALEPPSNTQDLAVGSTDEDDALILSTAHSAKGKEWDAVFVIHASDGVFPMARSANDDAQIDEERRLLYVAMTRARDQLFVTYPLHSYATRTGADFAYSQLSRFLDPGVRSSMQRVTVGEEMPPALPALRGDAPPLDLRALLRGRFPSE</sequence>
<keyword evidence="6" id="KW-0413">Isomerase</keyword>
<evidence type="ECO:0000256" key="8">
    <source>
        <dbReference type="ARBA" id="ARBA00034808"/>
    </source>
</evidence>
<name>A0A6M4IMY2_9BACT</name>
<proteinExistence type="inferred from homology"/>
<evidence type="ECO:0000256" key="2">
    <source>
        <dbReference type="ARBA" id="ARBA00022741"/>
    </source>
</evidence>
<comment type="catalytic activity">
    <reaction evidence="7">
        <text>Couples ATP hydrolysis with the unwinding of duplex DNA by translocating in the 3'-5' direction.</text>
        <dbReference type="EC" id="5.6.2.4"/>
    </reaction>
</comment>
<dbReference type="GO" id="GO:0000725">
    <property type="term" value="P:recombinational repair"/>
    <property type="evidence" value="ECO:0007669"/>
    <property type="project" value="TreeGrafter"/>
</dbReference>
<evidence type="ECO:0000313" key="14">
    <source>
        <dbReference type="Proteomes" id="UP000500938"/>
    </source>
</evidence>
<keyword evidence="2 10" id="KW-0547">Nucleotide-binding</keyword>